<dbReference type="EMBL" id="JYDJ01000453">
    <property type="protein sequence ID" value="KRX35301.1"/>
    <property type="molecule type" value="Genomic_DNA"/>
</dbReference>
<name>A0A0V0T8T8_9BILA</name>
<dbReference type="AlphaFoldDB" id="A0A0V0T8T8"/>
<dbReference type="Proteomes" id="UP000055048">
    <property type="component" value="Unassembled WGS sequence"/>
</dbReference>
<evidence type="ECO:0000313" key="2">
    <source>
        <dbReference type="Proteomes" id="UP000055048"/>
    </source>
</evidence>
<comment type="caution">
    <text evidence="1">The sequence shown here is derived from an EMBL/GenBank/DDBJ whole genome shotgun (WGS) entry which is preliminary data.</text>
</comment>
<protein>
    <submittedName>
        <fullName evidence="1">Uncharacterized protein</fullName>
    </submittedName>
</protein>
<keyword evidence="2" id="KW-1185">Reference proteome</keyword>
<sequence length="71" mass="7980">MGVGSFFTPLISETAYFKGKHYTYWHMSVILKQHGSRMSLGHEGKLIIFPLLLGGTLESRCACFENSILQT</sequence>
<proteinExistence type="predicted"/>
<accession>A0A0V0T8T8</accession>
<organism evidence="1 2">
    <name type="scientific">Trichinella murrelli</name>
    <dbReference type="NCBI Taxonomy" id="144512"/>
    <lineage>
        <taxon>Eukaryota</taxon>
        <taxon>Metazoa</taxon>
        <taxon>Ecdysozoa</taxon>
        <taxon>Nematoda</taxon>
        <taxon>Enoplea</taxon>
        <taxon>Dorylaimia</taxon>
        <taxon>Trichinellida</taxon>
        <taxon>Trichinellidae</taxon>
        <taxon>Trichinella</taxon>
    </lineage>
</organism>
<reference evidence="1 2" key="1">
    <citation type="submission" date="2015-01" db="EMBL/GenBank/DDBJ databases">
        <title>Evolution of Trichinella species and genotypes.</title>
        <authorList>
            <person name="Korhonen P.K."/>
            <person name="Edoardo P."/>
            <person name="Giuseppe L.R."/>
            <person name="Gasser R.B."/>
        </authorList>
    </citation>
    <scope>NUCLEOTIDE SEQUENCE [LARGE SCALE GENOMIC DNA]</scope>
    <source>
        <strain evidence="1">ISS417</strain>
    </source>
</reference>
<evidence type="ECO:0000313" key="1">
    <source>
        <dbReference type="EMBL" id="KRX35301.1"/>
    </source>
</evidence>
<gene>
    <name evidence="1" type="ORF">T05_8027</name>
</gene>